<evidence type="ECO:0000313" key="3">
    <source>
        <dbReference type="Proteomes" id="UP000003779"/>
    </source>
</evidence>
<sequence>MVDTPAVPRTSQNPDTPGDLRPGTGDSCHGRTRAHHHIIGGPRSNDPRQDVITTK</sequence>
<dbReference type="STRING" id="1205910.B005_5375"/>
<dbReference type="KEGG" id="nal:B005_5375"/>
<evidence type="ECO:0000313" key="2">
    <source>
        <dbReference type="EMBL" id="AFR08663.1"/>
    </source>
</evidence>
<dbReference type="EMBL" id="CP003788">
    <property type="protein sequence ID" value="AFR08663.1"/>
    <property type="molecule type" value="Genomic_DNA"/>
</dbReference>
<evidence type="ECO:0000256" key="1">
    <source>
        <dbReference type="SAM" id="MobiDB-lite"/>
    </source>
</evidence>
<reference evidence="2 3" key="1">
    <citation type="journal article" date="2012" name="J. Bacteriol.">
        <title>Whole-Genome Sequence of Nocardiopsis alba Strain ATCC BAA-2165, Associated with Honeybees.</title>
        <authorList>
            <person name="Qiao J."/>
            <person name="Chen L."/>
            <person name="Li Y."/>
            <person name="Wang J."/>
            <person name="Zhang W."/>
            <person name="Chen S."/>
        </authorList>
    </citation>
    <scope>NUCLEOTIDE SEQUENCE [LARGE SCALE GENOMIC DNA]</scope>
    <source>
        <strain evidence="3">ATCC BAA-2165 / BE74</strain>
    </source>
</reference>
<accession>J7L4V1</accession>
<dbReference type="HOGENOM" id="CLU_3027737_0_0_11"/>
<gene>
    <name evidence="2" type="ordered locus">B005_5375</name>
</gene>
<organism evidence="2 3">
    <name type="scientific">Nocardiopsis alba (strain ATCC BAA-2165 / BE74)</name>
    <dbReference type="NCBI Taxonomy" id="1205910"/>
    <lineage>
        <taxon>Bacteria</taxon>
        <taxon>Bacillati</taxon>
        <taxon>Actinomycetota</taxon>
        <taxon>Actinomycetes</taxon>
        <taxon>Streptosporangiales</taxon>
        <taxon>Nocardiopsidaceae</taxon>
        <taxon>Nocardiopsis</taxon>
    </lineage>
</organism>
<dbReference type="AlphaFoldDB" id="J7L4V1"/>
<reference evidence="3" key="2">
    <citation type="submission" date="2012-08" db="EMBL/GenBank/DDBJ databases">
        <title>Whole-genome sequence of Nocardiopsis alba strain ATCC BAA-2165 associated with honeybees.</title>
        <authorList>
            <person name="Qiao J."/>
            <person name="Chen L."/>
            <person name="Li Y."/>
            <person name="Wang J."/>
            <person name="Zhang W."/>
            <person name="Chen S."/>
        </authorList>
    </citation>
    <scope>NUCLEOTIDE SEQUENCE [LARGE SCALE GENOMIC DNA]</scope>
    <source>
        <strain evidence="3">ATCC BAA-2165 / BE74</strain>
    </source>
</reference>
<name>J7L4V1_NOCAA</name>
<protein>
    <submittedName>
        <fullName evidence="2">Uncharacterized protein</fullName>
    </submittedName>
</protein>
<dbReference type="Proteomes" id="UP000003779">
    <property type="component" value="Chromosome"/>
</dbReference>
<feature type="region of interest" description="Disordered" evidence="1">
    <location>
        <begin position="1"/>
        <end position="55"/>
    </location>
</feature>
<proteinExistence type="predicted"/>